<dbReference type="EMBL" id="AYLP01000388">
    <property type="protein sequence ID" value="ESS60831.1"/>
    <property type="molecule type" value="Genomic_DNA"/>
</dbReference>
<name>V5D015_TRYCR</name>
<sequence length="144" mass="16331">MTCVCVHVLVCLAAPILAEQLCATRESEESNGRERQIAHTQITHIITHTHTAAEWVHSTTKSKRKTKQKAEAWDDQRTHTLITPVKQNTHTEGERRTSVCAGGAWLSLTLTRLPPQPQPHTQQQQEANEGRWCGRPRCCRHCRP</sequence>
<gene>
    <name evidence="2" type="ORF">TCDM_11623</name>
</gene>
<dbReference type="AlphaFoldDB" id="V5D015"/>
<feature type="signal peptide" evidence="1">
    <location>
        <begin position="1"/>
        <end position="18"/>
    </location>
</feature>
<accession>V5D015</accession>
<proteinExistence type="predicted"/>
<evidence type="ECO:0000313" key="2">
    <source>
        <dbReference type="EMBL" id="ESS60831.1"/>
    </source>
</evidence>
<evidence type="ECO:0000313" key="3">
    <source>
        <dbReference type="Proteomes" id="UP000017861"/>
    </source>
</evidence>
<feature type="chain" id="PRO_5004732125" description="Mucin TcMUCII" evidence="1">
    <location>
        <begin position="19"/>
        <end position="144"/>
    </location>
</feature>
<dbReference type="VEuPathDB" id="TriTrypDB:TCDM_11623"/>
<protein>
    <recommendedName>
        <fullName evidence="4">Mucin TcMUCII</fullName>
    </recommendedName>
</protein>
<evidence type="ECO:0008006" key="4">
    <source>
        <dbReference type="Google" id="ProtNLM"/>
    </source>
</evidence>
<reference evidence="2 3" key="1">
    <citation type="journal article" date="2014" name="Genome Announc.">
        <title>Trypanosoma cruzi Clone Dm28c Draft Genome Sequence.</title>
        <authorList>
            <person name="Grisard E.C."/>
            <person name="Teixeira S.M."/>
            <person name="de Almeida L.G."/>
            <person name="Stoco P.H."/>
            <person name="Gerber A.L."/>
            <person name="Talavera-Lopez C."/>
            <person name="Lima O.C."/>
            <person name="Andersson B."/>
            <person name="de Vasconcelos A.T."/>
        </authorList>
    </citation>
    <scope>NUCLEOTIDE SEQUENCE [LARGE SCALE GENOMIC DNA]</scope>
    <source>
        <strain evidence="2 3">Dm28c</strain>
    </source>
</reference>
<dbReference type="Proteomes" id="UP000017861">
    <property type="component" value="Unassembled WGS sequence"/>
</dbReference>
<keyword evidence="1" id="KW-0732">Signal</keyword>
<comment type="caution">
    <text evidence="2">The sequence shown here is derived from an EMBL/GenBank/DDBJ whole genome shotgun (WGS) entry which is preliminary data.</text>
</comment>
<organism evidence="2 3">
    <name type="scientific">Trypanosoma cruzi Dm28c</name>
    <dbReference type="NCBI Taxonomy" id="1416333"/>
    <lineage>
        <taxon>Eukaryota</taxon>
        <taxon>Discoba</taxon>
        <taxon>Euglenozoa</taxon>
        <taxon>Kinetoplastea</taxon>
        <taxon>Metakinetoplastina</taxon>
        <taxon>Trypanosomatida</taxon>
        <taxon>Trypanosomatidae</taxon>
        <taxon>Trypanosoma</taxon>
        <taxon>Schizotrypanum</taxon>
    </lineage>
</organism>
<evidence type="ECO:0000256" key="1">
    <source>
        <dbReference type="SAM" id="SignalP"/>
    </source>
</evidence>